<keyword evidence="3" id="KW-1185">Reference proteome</keyword>
<dbReference type="EMBL" id="CH990008">
    <property type="protein sequence ID" value="EDX16203.1"/>
    <property type="molecule type" value="Genomic_DNA"/>
</dbReference>
<organism evidence="2 3">
    <name type="scientific">Drosophila simulans</name>
    <name type="common">Fruit fly</name>
    <dbReference type="NCBI Taxonomy" id="7240"/>
    <lineage>
        <taxon>Eukaryota</taxon>
        <taxon>Metazoa</taxon>
        <taxon>Ecdysozoa</taxon>
        <taxon>Arthropoda</taxon>
        <taxon>Hexapoda</taxon>
        <taxon>Insecta</taxon>
        <taxon>Pterygota</taxon>
        <taxon>Neoptera</taxon>
        <taxon>Endopterygota</taxon>
        <taxon>Diptera</taxon>
        <taxon>Brachycera</taxon>
        <taxon>Muscomorpha</taxon>
        <taxon>Ephydroidea</taxon>
        <taxon>Drosophilidae</taxon>
        <taxon>Drosophila</taxon>
        <taxon>Sophophora</taxon>
    </lineage>
</organism>
<evidence type="ECO:0000256" key="1">
    <source>
        <dbReference type="SAM" id="MobiDB-lite"/>
    </source>
</evidence>
<reference evidence="2 3" key="1">
    <citation type="journal article" date="2007" name="Nature">
        <title>Evolution of genes and genomes on the Drosophila phylogeny.</title>
        <authorList>
            <consortium name="Drosophila 12 Genomes Consortium"/>
            <person name="Clark A.G."/>
            <person name="Eisen M.B."/>
            <person name="Smith D.R."/>
            <person name="Bergman C.M."/>
            <person name="Oliver B."/>
            <person name="Markow T.A."/>
            <person name="Kaufman T.C."/>
            <person name="Kellis M."/>
            <person name="Gelbart W."/>
            <person name="Iyer V.N."/>
            <person name="Pollard D.A."/>
            <person name="Sackton T.B."/>
            <person name="Larracuente A.M."/>
            <person name="Singh N.D."/>
            <person name="Abad J.P."/>
            <person name="Abt D.N."/>
            <person name="Adryan B."/>
            <person name="Aguade M."/>
            <person name="Akashi H."/>
            <person name="Anderson W.W."/>
            <person name="Aquadro C.F."/>
            <person name="Ardell D.H."/>
            <person name="Arguello R."/>
            <person name="Artieri C.G."/>
            <person name="Barbash D.A."/>
            <person name="Barker D."/>
            <person name="Barsanti P."/>
            <person name="Batterham P."/>
            <person name="Batzoglou S."/>
            <person name="Begun D."/>
            <person name="Bhutkar A."/>
            <person name="Blanco E."/>
            <person name="Bosak S.A."/>
            <person name="Bradley R.K."/>
            <person name="Brand A.D."/>
            <person name="Brent M.R."/>
            <person name="Brooks A.N."/>
            <person name="Brown R.H."/>
            <person name="Butlin R.K."/>
            <person name="Caggese C."/>
            <person name="Calvi B.R."/>
            <person name="Bernardo de Carvalho A."/>
            <person name="Caspi A."/>
            <person name="Castrezana S."/>
            <person name="Celniker S.E."/>
            <person name="Chang J.L."/>
            <person name="Chapple C."/>
            <person name="Chatterji S."/>
            <person name="Chinwalla A."/>
            <person name="Civetta A."/>
            <person name="Clifton S.W."/>
            <person name="Comeron J.M."/>
            <person name="Costello J.C."/>
            <person name="Coyne J.A."/>
            <person name="Daub J."/>
            <person name="David R.G."/>
            <person name="Delcher A.L."/>
            <person name="Delehaunty K."/>
            <person name="Do C.B."/>
            <person name="Ebling H."/>
            <person name="Edwards K."/>
            <person name="Eickbush T."/>
            <person name="Evans J.D."/>
            <person name="Filipski A."/>
            <person name="Findeiss S."/>
            <person name="Freyhult E."/>
            <person name="Fulton L."/>
            <person name="Fulton R."/>
            <person name="Garcia A.C."/>
            <person name="Gardiner A."/>
            <person name="Garfield D.A."/>
            <person name="Garvin B.E."/>
            <person name="Gibson G."/>
            <person name="Gilbert D."/>
            <person name="Gnerre S."/>
            <person name="Godfrey J."/>
            <person name="Good R."/>
            <person name="Gotea V."/>
            <person name="Gravely B."/>
            <person name="Greenberg A.J."/>
            <person name="Griffiths-Jones S."/>
            <person name="Gross S."/>
            <person name="Guigo R."/>
            <person name="Gustafson E.A."/>
            <person name="Haerty W."/>
            <person name="Hahn M.W."/>
            <person name="Halligan D.L."/>
            <person name="Halpern A.L."/>
            <person name="Halter G.M."/>
            <person name="Han M.V."/>
            <person name="Heger A."/>
            <person name="Hillier L."/>
            <person name="Hinrichs A.S."/>
            <person name="Holmes I."/>
            <person name="Hoskins R.A."/>
            <person name="Hubisz M.J."/>
            <person name="Hultmark D."/>
            <person name="Huntley M.A."/>
            <person name="Jaffe D.B."/>
            <person name="Jagadeeshan S."/>
            <person name="Jeck W.R."/>
            <person name="Johnson J."/>
            <person name="Jones C.D."/>
            <person name="Jordan W.C."/>
            <person name="Karpen G.H."/>
            <person name="Kataoka E."/>
            <person name="Keightley P.D."/>
            <person name="Kheradpour P."/>
            <person name="Kirkness E.F."/>
            <person name="Koerich L.B."/>
            <person name="Kristiansen K."/>
            <person name="Kudrna D."/>
            <person name="Kulathinal R.J."/>
            <person name="Kumar S."/>
            <person name="Kwok R."/>
            <person name="Lander E."/>
            <person name="Langley C.H."/>
            <person name="Lapoint R."/>
            <person name="Lazzaro B.P."/>
            <person name="Lee S.J."/>
            <person name="Levesque L."/>
            <person name="Li R."/>
            <person name="Lin C.F."/>
            <person name="Lin M.F."/>
            <person name="Lindblad-Toh K."/>
            <person name="Llopart A."/>
            <person name="Long M."/>
            <person name="Low L."/>
            <person name="Lozovsky E."/>
            <person name="Lu J."/>
            <person name="Luo M."/>
            <person name="Machado C.A."/>
            <person name="Makalowski W."/>
            <person name="Marzo M."/>
            <person name="Matsuda M."/>
            <person name="Matzkin L."/>
            <person name="McAllister B."/>
            <person name="McBride C.S."/>
            <person name="McKernan B."/>
            <person name="McKernan K."/>
            <person name="Mendez-Lago M."/>
            <person name="Minx P."/>
            <person name="Mollenhauer M.U."/>
            <person name="Montooth K."/>
            <person name="Mount S.M."/>
            <person name="Mu X."/>
            <person name="Myers E."/>
            <person name="Negre B."/>
            <person name="Newfeld S."/>
            <person name="Nielsen R."/>
            <person name="Noor M.A."/>
            <person name="O'Grady P."/>
            <person name="Pachter L."/>
            <person name="Papaceit M."/>
            <person name="Parisi M.J."/>
            <person name="Parisi M."/>
            <person name="Parts L."/>
            <person name="Pedersen J.S."/>
            <person name="Pesole G."/>
            <person name="Phillippy A.M."/>
            <person name="Ponting C.P."/>
            <person name="Pop M."/>
            <person name="Porcelli D."/>
            <person name="Powell J.R."/>
            <person name="Prohaska S."/>
            <person name="Pruitt K."/>
            <person name="Puig M."/>
            <person name="Quesneville H."/>
            <person name="Ram K.R."/>
            <person name="Rand D."/>
            <person name="Rasmussen M.D."/>
            <person name="Reed L.K."/>
            <person name="Reenan R."/>
            <person name="Reily A."/>
            <person name="Remington K.A."/>
            <person name="Rieger T.T."/>
            <person name="Ritchie M.G."/>
            <person name="Robin C."/>
            <person name="Rogers Y.H."/>
            <person name="Rohde C."/>
            <person name="Rozas J."/>
            <person name="Rubenfield M.J."/>
            <person name="Ruiz A."/>
            <person name="Russo S."/>
            <person name="Salzberg S.L."/>
            <person name="Sanchez-Gracia A."/>
            <person name="Saranga D.J."/>
            <person name="Sato H."/>
            <person name="Schaeffer S.W."/>
            <person name="Schatz M.C."/>
            <person name="Schlenke T."/>
            <person name="Schwartz R."/>
            <person name="Segarra C."/>
            <person name="Singh R.S."/>
            <person name="Sirot L."/>
            <person name="Sirota M."/>
            <person name="Sisneros N.B."/>
            <person name="Smith C.D."/>
            <person name="Smith T.F."/>
            <person name="Spieth J."/>
            <person name="Stage D.E."/>
            <person name="Stark A."/>
            <person name="Stephan W."/>
            <person name="Strausberg R.L."/>
            <person name="Strempel S."/>
            <person name="Sturgill D."/>
            <person name="Sutton G."/>
            <person name="Sutton G.G."/>
            <person name="Tao W."/>
            <person name="Teichmann S."/>
            <person name="Tobari Y.N."/>
            <person name="Tomimura Y."/>
            <person name="Tsolas J.M."/>
            <person name="Valente V.L."/>
            <person name="Venter E."/>
            <person name="Venter J.C."/>
            <person name="Vicario S."/>
            <person name="Vieira F.G."/>
            <person name="Vilella A.J."/>
            <person name="Villasante A."/>
            <person name="Walenz B."/>
            <person name="Wang J."/>
            <person name="Wasserman M."/>
            <person name="Watts T."/>
            <person name="Wilson D."/>
            <person name="Wilson R.K."/>
            <person name="Wing R.A."/>
            <person name="Wolfner M.F."/>
            <person name="Wong A."/>
            <person name="Wong G.K."/>
            <person name="Wu C.I."/>
            <person name="Wu G."/>
            <person name="Yamamoto D."/>
            <person name="Yang H.P."/>
            <person name="Yang S.P."/>
            <person name="Yorke J.A."/>
            <person name="Yoshida K."/>
            <person name="Zdobnov E."/>
            <person name="Zhang P."/>
            <person name="Zhang Y."/>
            <person name="Zimin A.V."/>
            <person name="Baldwin J."/>
            <person name="Abdouelleil A."/>
            <person name="Abdulkadir J."/>
            <person name="Abebe A."/>
            <person name="Abera B."/>
            <person name="Abreu J."/>
            <person name="Acer S.C."/>
            <person name="Aftuck L."/>
            <person name="Alexander A."/>
            <person name="An P."/>
            <person name="Anderson E."/>
            <person name="Anderson S."/>
            <person name="Arachi H."/>
            <person name="Azer M."/>
            <person name="Bachantsang P."/>
            <person name="Barry A."/>
            <person name="Bayul T."/>
            <person name="Berlin A."/>
            <person name="Bessette D."/>
            <person name="Bloom T."/>
            <person name="Blye J."/>
            <person name="Boguslavskiy L."/>
            <person name="Bonnet C."/>
            <person name="Boukhgalter B."/>
            <person name="Bourzgui I."/>
            <person name="Brown A."/>
            <person name="Cahill P."/>
            <person name="Channer S."/>
            <person name="Cheshatsang Y."/>
            <person name="Chuda L."/>
            <person name="Citroen M."/>
            <person name="Collymore A."/>
            <person name="Cooke P."/>
            <person name="Costello M."/>
            <person name="D'Aco K."/>
            <person name="Daza R."/>
            <person name="De Haan G."/>
            <person name="DeGray S."/>
            <person name="DeMaso C."/>
            <person name="Dhargay N."/>
            <person name="Dooley K."/>
            <person name="Dooley E."/>
            <person name="Doricent M."/>
            <person name="Dorje P."/>
            <person name="Dorjee K."/>
            <person name="Dupes A."/>
            <person name="Elong R."/>
            <person name="Falk J."/>
            <person name="Farina A."/>
            <person name="Faro S."/>
            <person name="Ferguson D."/>
            <person name="Fisher S."/>
            <person name="Foley C.D."/>
            <person name="Franke A."/>
            <person name="Friedrich D."/>
            <person name="Gadbois L."/>
            <person name="Gearin G."/>
            <person name="Gearin C.R."/>
            <person name="Giannoukos G."/>
            <person name="Goode T."/>
            <person name="Graham J."/>
            <person name="Grandbois E."/>
            <person name="Grewal S."/>
            <person name="Gyaltsen K."/>
            <person name="Hafez N."/>
            <person name="Hagos B."/>
            <person name="Hall J."/>
            <person name="Henson C."/>
            <person name="Hollinger A."/>
            <person name="Honan T."/>
            <person name="Huard M.D."/>
            <person name="Hughes L."/>
            <person name="Hurhula B."/>
            <person name="Husby M.E."/>
            <person name="Kamat A."/>
            <person name="Kanga B."/>
            <person name="Kashin S."/>
            <person name="Khazanovich D."/>
            <person name="Kisner P."/>
            <person name="Lance K."/>
            <person name="Lara M."/>
            <person name="Lee W."/>
            <person name="Lennon N."/>
            <person name="Letendre F."/>
            <person name="LeVine R."/>
            <person name="Lipovsky A."/>
            <person name="Liu X."/>
            <person name="Liu J."/>
            <person name="Liu S."/>
            <person name="Lokyitsang T."/>
            <person name="Lokyitsang Y."/>
            <person name="Lubonja R."/>
            <person name="Lui A."/>
            <person name="MacDonald P."/>
            <person name="Magnisalis V."/>
            <person name="Maru K."/>
            <person name="Matthews C."/>
            <person name="McCusker W."/>
            <person name="McDonough S."/>
            <person name="Mehta T."/>
            <person name="Meldrim J."/>
            <person name="Meneus L."/>
            <person name="Mihai O."/>
            <person name="Mihalev A."/>
            <person name="Mihova T."/>
            <person name="Mittelman R."/>
            <person name="Mlenga V."/>
            <person name="Montmayeur A."/>
            <person name="Mulrain L."/>
            <person name="Navidi A."/>
            <person name="Naylor J."/>
            <person name="Negash T."/>
            <person name="Nguyen T."/>
            <person name="Nguyen N."/>
            <person name="Nicol R."/>
            <person name="Norbu C."/>
            <person name="Norbu N."/>
            <person name="Novod N."/>
            <person name="O'Neill B."/>
            <person name="Osman S."/>
            <person name="Markiewicz E."/>
            <person name="Oyono O.L."/>
            <person name="Patti C."/>
            <person name="Phunkhang P."/>
            <person name="Pierre F."/>
            <person name="Priest M."/>
            <person name="Raghuraman S."/>
            <person name="Rege F."/>
            <person name="Reyes R."/>
            <person name="Rise C."/>
            <person name="Rogov P."/>
            <person name="Ross K."/>
            <person name="Ryan E."/>
            <person name="Settipalli S."/>
            <person name="Shea T."/>
            <person name="Sherpa N."/>
            <person name="Shi L."/>
            <person name="Shih D."/>
            <person name="Sparrow T."/>
            <person name="Spaulding J."/>
            <person name="Stalker J."/>
            <person name="Stange-Thomann N."/>
            <person name="Stavropoulos S."/>
            <person name="Stone C."/>
            <person name="Strader C."/>
            <person name="Tesfaye S."/>
            <person name="Thomson T."/>
            <person name="Thoulutsang Y."/>
            <person name="Thoulutsang D."/>
            <person name="Topham K."/>
            <person name="Topping I."/>
            <person name="Tsamla T."/>
            <person name="Vassiliev H."/>
            <person name="Vo A."/>
            <person name="Wangchuk T."/>
            <person name="Wangdi T."/>
            <person name="Weiand M."/>
            <person name="Wilkinson J."/>
            <person name="Wilson A."/>
            <person name="Yadav S."/>
            <person name="Young G."/>
            <person name="Yu Q."/>
            <person name="Zembek L."/>
            <person name="Zhong D."/>
            <person name="Zimmer A."/>
            <person name="Zwirko Z."/>
            <person name="Jaffe D.B."/>
            <person name="Alvarez P."/>
            <person name="Brockman W."/>
            <person name="Butler J."/>
            <person name="Chin C."/>
            <person name="Gnerre S."/>
            <person name="Grabherr M."/>
            <person name="Kleber M."/>
            <person name="Mauceli E."/>
            <person name="MacCallum I."/>
        </authorList>
    </citation>
    <scope>NUCLEOTIDE SEQUENCE [LARGE SCALE GENOMIC DNA]</scope>
    <source>
        <strain evidence="3">white501</strain>
    </source>
</reference>
<dbReference type="AlphaFoldDB" id="B4NVV8"/>
<gene>
    <name evidence="2" type="primary">Dsim\GD11330</name>
    <name evidence="2" type="ORF">Dsim_GD11330</name>
</gene>
<protein>
    <submittedName>
        <fullName evidence="2">GD11330</fullName>
    </submittedName>
</protein>
<name>B4NVV8_DROSI</name>
<feature type="compositionally biased region" description="Basic and acidic residues" evidence="1">
    <location>
        <begin position="48"/>
        <end position="60"/>
    </location>
</feature>
<feature type="compositionally biased region" description="Polar residues" evidence="1">
    <location>
        <begin position="28"/>
        <end position="42"/>
    </location>
</feature>
<feature type="region of interest" description="Disordered" evidence="1">
    <location>
        <begin position="1"/>
        <end position="60"/>
    </location>
</feature>
<proteinExistence type="predicted"/>
<sequence>MTGTGTAWAHRPRTAAAKETSERGKPSLASSRECQRANTGDAQLTLERQYREEHTSHYGN</sequence>
<dbReference type="Proteomes" id="UP000000304">
    <property type="component" value="Unassembled WGS sequence"/>
</dbReference>
<dbReference type="HOGENOM" id="CLU_2944176_0_0_1"/>
<accession>B4NVV8</accession>
<evidence type="ECO:0000313" key="2">
    <source>
        <dbReference type="EMBL" id="EDX16203.1"/>
    </source>
</evidence>
<evidence type="ECO:0000313" key="3">
    <source>
        <dbReference type="Proteomes" id="UP000000304"/>
    </source>
</evidence>